<gene>
    <name evidence="3" type="ORF">MCOR_20819</name>
</gene>
<dbReference type="Proteomes" id="UP000507470">
    <property type="component" value="Unassembled WGS sequence"/>
</dbReference>
<reference evidence="3 4" key="1">
    <citation type="submission" date="2020-06" db="EMBL/GenBank/DDBJ databases">
        <authorList>
            <person name="Li R."/>
            <person name="Bekaert M."/>
        </authorList>
    </citation>
    <scope>NUCLEOTIDE SEQUENCE [LARGE SCALE GENOMIC DNA]</scope>
    <source>
        <strain evidence="4">wild</strain>
    </source>
</reference>
<feature type="domain" description="Mab-21-like nucleotidyltransferase" evidence="2">
    <location>
        <begin position="59"/>
        <end position="249"/>
    </location>
</feature>
<accession>A0A6J8BMM7</accession>
<evidence type="ECO:0000259" key="2">
    <source>
        <dbReference type="Pfam" id="PF03281"/>
    </source>
</evidence>
<dbReference type="Pfam" id="PF03281">
    <property type="entry name" value="Mab-21"/>
    <property type="match status" value="1"/>
</dbReference>
<dbReference type="PANTHER" id="PTHR10656:SF42">
    <property type="entry name" value="CYCLIC GMP-AMP SYNTHASE-LIKE PROTEIN-RELATED"/>
    <property type="match status" value="1"/>
</dbReference>
<dbReference type="PANTHER" id="PTHR10656">
    <property type="entry name" value="CELL FATE DETERMINING PROTEIN MAB21-RELATED"/>
    <property type="match status" value="1"/>
</dbReference>
<dbReference type="Gene3D" id="3.30.460.90">
    <property type="match status" value="1"/>
</dbReference>
<dbReference type="EMBL" id="CACVKT020003692">
    <property type="protein sequence ID" value="CAC5385258.1"/>
    <property type="molecule type" value="Genomic_DNA"/>
</dbReference>
<proteinExistence type="inferred from homology"/>
<organism evidence="3 4">
    <name type="scientific">Mytilus coruscus</name>
    <name type="common">Sea mussel</name>
    <dbReference type="NCBI Taxonomy" id="42192"/>
    <lineage>
        <taxon>Eukaryota</taxon>
        <taxon>Metazoa</taxon>
        <taxon>Spiralia</taxon>
        <taxon>Lophotrochozoa</taxon>
        <taxon>Mollusca</taxon>
        <taxon>Bivalvia</taxon>
        <taxon>Autobranchia</taxon>
        <taxon>Pteriomorphia</taxon>
        <taxon>Mytilida</taxon>
        <taxon>Mytiloidea</taxon>
        <taxon>Mytilidae</taxon>
        <taxon>Mytilinae</taxon>
        <taxon>Mytilus</taxon>
    </lineage>
</organism>
<dbReference type="InterPro" id="IPR046903">
    <property type="entry name" value="Mab-21-like_nuc_Trfase"/>
</dbReference>
<evidence type="ECO:0000313" key="3">
    <source>
        <dbReference type="EMBL" id="CAC5385258.1"/>
    </source>
</evidence>
<protein>
    <recommendedName>
        <fullName evidence="2">Mab-21-like nucleotidyltransferase domain-containing protein</fullName>
    </recommendedName>
</protein>
<dbReference type="OrthoDB" id="6072380at2759"/>
<evidence type="ECO:0000313" key="4">
    <source>
        <dbReference type="Proteomes" id="UP000507470"/>
    </source>
</evidence>
<dbReference type="AlphaFoldDB" id="A0A6J8BMM7"/>
<sequence length="358" mass="41756">MHLKSGLRRLTNIGCVSFTQEGMMIKQFVNELITKLCLEMSCRDKILTNTVIESGSISENTKVGIPDEFDFVCVLEKFGQICEVDEVKTLSDREFAHLKLKKDLEHEDFDYLSDEQGYLDNYAIWEKCERILDNALSKHELFSNPNVYFSGEREKTSYTMLDPTFTFNIVWHGCYYKDLKINIDLVLACRIKGWWPQNTKLHHLPTNIRNNIKDQGALLVFQSELMGKSFDVTISKFRISAMDAEKQYMHCVSNLARDAYIISKIMCDSRICPSVHVDKIQDQDCKDMLTSYMLKMCMFQLWQNENDPQISTLTDYMETELLEFVLQIFKIVAEICVWGKPYVVFLSVDKCFHKEKCL</sequence>
<evidence type="ECO:0000256" key="1">
    <source>
        <dbReference type="ARBA" id="ARBA00008307"/>
    </source>
</evidence>
<keyword evidence="4" id="KW-1185">Reference proteome</keyword>
<comment type="similarity">
    <text evidence="1">Belongs to the mab-21 family.</text>
</comment>
<name>A0A6J8BMM7_MYTCO</name>